<feature type="region of interest" description="Disordered" evidence="7">
    <location>
        <begin position="1203"/>
        <end position="1228"/>
    </location>
</feature>
<dbReference type="FunFam" id="2.60.40.10:FF:000032">
    <property type="entry name" value="palladin isoform X1"/>
    <property type="match status" value="1"/>
</dbReference>
<feature type="domain" description="Ig-like" evidence="8">
    <location>
        <begin position="282"/>
        <end position="373"/>
    </location>
</feature>
<evidence type="ECO:0000256" key="3">
    <source>
        <dbReference type="ARBA" id="ARBA00022490"/>
    </source>
</evidence>
<evidence type="ECO:0000256" key="4">
    <source>
        <dbReference type="ARBA" id="ARBA00022737"/>
    </source>
</evidence>
<keyword evidence="3" id="KW-0963">Cytoplasm</keyword>
<sequence>MARKCVYGLDESEISVLLSEIENFLVHNEGKQTDKAAALTQLAVQLEARGVFESVRSQAFLRDQDKAKSSVAYVFDELKMLAAGLASKKASAESKAKIASDEESKADKSVQQIVSAHETFASTSRDTQTVNVRKMTSVTTKTSEDKATSSIPTGCHEETLSLKKPTASDGKSSTLPEQPRKPQFTLPLHDAMLDEGSKFVFECRVVGSPPPAVTWFKDGMSIDNNPDYQTSCNYGICSLTIDETFTEDSAKFTCKAENIAGVAETSACLVVKEARRVEDLVPAQFTCELQSQHVKEGEACQFACFVEGNPLPVVQWFKDNVNIDNSPDYIITYNNGNCILRLEEVLPEDQATYTCRASNPMGSSESAAALRVDALKPVEPPSFISPLTNVVTRAGKKLCLECSVQGTQPMILSWLHNGREVRDGRDALLVLDESTASLTIAEAYPKDGGSYSVIVKNKGGEAASSCNVSVKGRLPVETSDSEVAGSDTETTKPSVKIPLTNAVVRDGSRVSLECAFVGHPEPQIAWYRDETLLLDSAESRTLYDGDRCILVLSQCSEKDTGHYKAIAKNIAGQAFTMCHLGVSVPADEKNQASNSAQITKEPPKFVDVLTDVKIATGSMLRLEGRVTGNPHPVVSWFRDGKELHPSTRVQYTFDSNGKIALSIHDVSEDDSGVYVVKVSNPVGDARCTSYVNVVSTSMTASTDSVILEQQMIGEPPRFTKIFTDQHVQKNEDLEVTCAVEGIPSPEVTLQLSGKQVATIPNIGLSQDGNSYTMKIPNFTKEFCGDLLCIASNAYGRATCVAKLALIPEPPQILDYPEAPPEATWTSTIQFSSTPSEKPKDESELISYREIMIGGAPRKETLPVPEIETEPPKFVVPLKAVSAIDGEQVVLEGQVEVRESLEVPSHILSPILLMKIRLRCGLLGVPEPRIEWYKNGKEVILRNDMQISYDGGKIRLIIQKATPQDSGKYCCTACNIAGSANSTADLNVREPQIHPQFISPLQSKILKCGERLVLSVDIIGSPTPQISWYLNNVLLNPSANHREFRIEGKTHILTVPKVSLIDAGCYEIRAKNAVGEAHSVATVEIQKVIQPTVLKPQPNSPEKSPKMSRSTAKFMTIDGSFEKEEWAKSTHTKLHRTELRVASPVVVLPRFSLHGERQRVQASDFSQDAAYTSDPEHSDRRSKSIRRRAEAEFITKTLTRFTCASDSEGEQRNTQPCLHPGKFTPMSSAEKPLRFKWQPAADRRAASDGEEASIPQGPAWIARTVSHSMTQLTPDGIELGFTPHTNNLRRTESKFHSTTSVPAPTQVSSFIKGDSSNEVPITRQPKQAKRSNSVKELREILARQASEERHHGKLKLAPEQIPGAVRLLPPSIVPQSQRKLPEQAPFRPQPDPLTKLQEFKKYEPLSIKSSLTPEPMSTDNEMEEHKKWKPAHRKVSLSLPRPKKFIPRASSSDGGYTSGEEKYSGKAATKWMHSAYDSDADDKHFRPVRPRLSSACEKTASCTQRTTSTTAPHVEQYRSPFSSEVADFTGSASSGIEDFPQTSKKRWISSEGGEIFDGKRERKLSVQEITAKLEALSSSPKIPEKSDRPSFVTQKPKWFKPIKAPASDEQPWPHPPTESLTVASYIKSAAEKKLGAPQLQPTTAVISDSVIHVDKNAVWEHGTTSYHHQSDGVEHVESKRFGSTASGIGFILAPEPPPEIGYMPRLRRGPEERPEYCSVDPRSSSDDVPDTESPYRLHARDQNEKMTHDDSSSMKTTFLPQIPAAVAEEKIPEIKVPPQSIDILDNKEPKTDTVSADASDYGIIYFKYDIGYEFGLVKPNEDGSKEGIDHQRRDDQSMAPKFVKNLPEEMMVKPGAPAVLECTIQCPPEPSSIIWYRNEHAVKCSPDHEIKFADGICTLQIPQVYPAGIWLRAKMTPPRSSEFATDDEFFASTVEPCCITENRTNANETDSDFRQATTAATFAGKSRETRRGDAGTKSPKSLLPIL</sequence>
<feature type="region of interest" description="Disordered" evidence="7">
    <location>
        <begin position="1688"/>
        <end position="1754"/>
    </location>
</feature>
<feature type="region of interest" description="Disordered" evidence="7">
    <location>
        <begin position="136"/>
        <end position="182"/>
    </location>
</feature>
<feature type="domain" description="Ig-like" evidence="8">
    <location>
        <begin position="994"/>
        <end position="1085"/>
    </location>
</feature>
<dbReference type="FunFam" id="2.60.40.10:FF:000425">
    <property type="entry name" value="Myosin light chain kinase"/>
    <property type="match status" value="2"/>
</dbReference>
<keyword evidence="5" id="KW-1015">Disulfide bond</keyword>
<feature type="compositionally biased region" description="Polar residues" evidence="7">
    <location>
        <begin position="1408"/>
        <end position="1418"/>
    </location>
</feature>
<keyword evidence="4" id="KW-0677">Repeat</keyword>
<feature type="region of interest" description="Disordered" evidence="7">
    <location>
        <begin position="1408"/>
        <end position="1432"/>
    </location>
</feature>
<dbReference type="GO" id="GO:0031672">
    <property type="term" value="C:A band"/>
    <property type="evidence" value="ECO:0007669"/>
    <property type="project" value="UniProtKB-SubCell"/>
</dbReference>
<dbReference type="SMART" id="SM00408">
    <property type="entry name" value="IGc2"/>
    <property type="match status" value="7"/>
</dbReference>
<feature type="domain" description="Ig-like" evidence="8">
    <location>
        <begin position="716"/>
        <end position="804"/>
    </location>
</feature>
<dbReference type="InterPro" id="IPR003598">
    <property type="entry name" value="Ig_sub2"/>
</dbReference>
<dbReference type="InterPro" id="IPR007110">
    <property type="entry name" value="Ig-like_dom"/>
</dbReference>
<proteinExistence type="inferred from homology"/>
<dbReference type="PANTHER" id="PTHR47633">
    <property type="entry name" value="IMMUNOGLOBULIN"/>
    <property type="match status" value="1"/>
</dbReference>
<dbReference type="GO" id="GO:0045989">
    <property type="term" value="P:positive regulation of striated muscle contraction"/>
    <property type="evidence" value="ECO:0007669"/>
    <property type="project" value="UniProtKB-ARBA"/>
</dbReference>
<feature type="region of interest" description="Disordered" evidence="7">
    <location>
        <begin position="1944"/>
        <end position="1985"/>
    </location>
</feature>
<evidence type="ECO:0000256" key="2">
    <source>
        <dbReference type="ARBA" id="ARBA00006692"/>
    </source>
</evidence>
<dbReference type="InterPro" id="IPR036179">
    <property type="entry name" value="Ig-like_dom_sf"/>
</dbReference>
<evidence type="ECO:0000256" key="7">
    <source>
        <dbReference type="SAM" id="MobiDB-lite"/>
    </source>
</evidence>
<evidence type="ECO:0000256" key="5">
    <source>
        <dbReference type="ARBA" id="ARBA00023157"/>
    </source>
</evidence>
<feature type="domain" description="Ig-like" evidence="8">
    <location>
        <begin position="603"/>
        <end position="694"/>
    </location>
</feature>
<feature type="compositionally biased region" description="Basic and acidic residues" evidence="7">
    <location>
        <begin position="1964"/>
        <end position="1973"/>
    </location>
</feature>
<dbReference type="InterPro" id="IPR013098">
    <property type="entry name" value="Ig_I-set"/>
</dbReference>
<evidence type="ECO:0000256" key="1">
    <source>
        <dbReference type="ARBA" id="ARBA00004161"/>
    </source>
</evidence>
<dbReference type="InterPro" id="IPR013783">
    <property type="entry name" value="Ig-like_fold"/>
</dbReference>
<organism evidence="9">
    <name type="scientific">Notodromas monacha</name>
    <dbReference type="NCBI Taxonomy" id="399045"/>
    <lineage>
        <taxon>Eukaryota</taxon>
        <taxon>Metazoa</taxon>
        <taxon>Ecdysozoa</taxon>
        <taxon>Arthropoda</taxon>
        <taxon>Crustacea</taxon>
        <taxon>Oligostraca</taxon>
        <taxon>Ostracoda</taxon>
        <taxon>Podocopa</taxon>
        <taxon>Podocopida</taxon>
        <taxon>Cypridocopina</taxon>
        <taxon>Cypridoidea</taxon>
        <taxon>Cyprididae</taxon>
        <taxon>Notodromas</taxon>
    </lineage>
</organism>
<comment type="similarity">
    <text evidence="2">Belongs to the protein kinase superfamily. CAMK Ser/Thr protein kinase family.</text>
</comment>
<feature type="domain" description="Ig-like" evidence="8">
    <location>
        <begin position="182"/>
        <end position="270"/>
    </location>
</feature>
<dbReference type="Proteomes" id="UP000678499">
    <property type="component" value="Unassembled WGS sequence"/>
</dbReference>
<dbReference type="SUPFAM" id="SSF48726">
    <property type="entry name" value="Immunoglobulin"/>
    <property type="match status" value="9"/>
</dbReference>
<feature type="domain" description="Ig-like" evidence="8">
    <location>
        <begin position="493"/>
        <end position="583"/>
    </location>
</feature>
<feature type="domain" description="Ig-like" evidence="8">
    <location>
        <begin position="380"/>
        <end position="469"/>
    </location>
</feature>
<feature type="compositionally biased region" description="Basic and acidic residues" evidence="7">
    <location>
        <begin position="1732"/>
        <end position="1751"/>
    </location>
</feature>
<feature type="region of interest" description="Disordered" evidence="7">
    <location>
        <begin position="1156"/>
        <end position="1185"/>
    </location>
</feature>
<keyword evidence="6" id="KW-0393">Immunoglobulin domain</keyword>
<evidence type="ECO:0000259" key="8">
    <source>
        <dbReference type="PROSITE" id="PS50835"/>
    </source>
</evidence>
<dbReference type="EMBL" id="CAJPEX010000002">
    <property type="protein sequence ID" value="CAG0912239.1"/>
    <property type="molecule type" value="Genomic_DNA"/>
</dbReference>
<dbReference type="EMBL" id="OA882039">
    <property type="protein sequence ID" value="CAD7272087.1"/>
    <property type="molecule type" value="Genomic_DNA"/>
</dbReference>
<feature type="domain" description="Ig-like" evidence="8">
    <location>
        <begin position="871"/>
        <end position="986"/>
    </location>
</feature>
<dbReference type="GO" id="GO:0040017">
    <property type="term" value="P:positive regulation of locomotion"/>
    <property type="evidence" value="ECO:0007669"/>
    <property type="project" value="UniProtKB-ARBA"/>
</dbReference>
<dbReference type="InterPro" id="IPR003599">
    <property type="entry name" value="Ig_sub"/>
</dbReference>
<dbReference type="FunFam" id="2.60.40.10:FF:000345">
    <property type="entry name" value="Muscle M-line assembly protein unc-89"/>
    <property type="match status" value="1"/>
</dbReference>
<comment type="subcellular location">
    <subcellularLocation>
        <location evidence="1">Cytoplasm</location>
        <location evidence="1">Myofibril</location>
        <location evidence="1">Sarcomere</location>
        <location evidence="1">A band</location>
    </subcellularLocation>
</comment>
<dbReference type="PROSITE" id="PS50835">
    <property type="entry name" value="IG_LIKE"/>
    <property type="match status" value="9"/>
</dbReference>
<name>A0A7R9BCY7_9CRUS</name>
<keyword evidence="10" id="KW-1185">Reference proteome</keyword>
<dbReference type="FunFam" id="2.60.40.10:FF:000107">
    <property type="entry name" value="Myosin, light chain kinase a"/>
    <property type="match status" value="3"/>
</dbReference>
<feature type="compositionally biased region" description="Polar residues" evidence="7">
    <location>
        <begin position="1159"/>
        <end position="1169"/>
    </location>
</feature>
<reference evidence="9" key="1">
    <citation type="submission" date="2020-11" db="EMBL/GenBank/DDBJ databases">
        <authorList>
            <person name="Tran Van P."/>
        </authorList>
    </citation>
    <scope>NUCLEOTIDE SEQUENCE</scope>
</reference>
<feature type="region of interest" description="Disordered" evidence="7">
    <location>
        <begin position="1293"/>
        <end position="1331"/>
    </location>
</feature>
<protein>
    <recommendedName>
        <fullName evidence="8">Ig-like domain-containing protein</fullName>
    </recommendedName>
</protein>
<feature type="domain" description="Ig-like" evidence="8">
    <location>
        <begin position="1839"/>
        <end position="1877"/>
    </location>
</feature>
<evidence type="ECO:0000256" key="6">
    <source>
        <dbReference type="ARBA" id="ARBA00023319"/>
    </source>
</evidence>
<evidence type="ECO:0000313" key="9">
    <source>
        <dbReference type="EMBL" id="CAD7272087.1"/>
    </source>
</evidence>
<dbReference type="GO" id="GO:0060298">
    <property type="term" value="P:positive regulation of sarcomere organization"/>
    <property type="evidence" value="ECO:0007669"/>
    <property type="project" value="UniProtKB-ARBA"/>
</dbReference>
<dbReference type="SMART" id="SM00409">
    <property type="entry name" value="IG"/>
    <property type="match status" value="8"/>
</dbReference>
<dbReference type="CDD" id="cd00096">
    <property type="entry name" value="Ig"/>
    <property type="match status" value="1"/>
</dbReference>
<feature type="compositionally biased region" description="Polar residues" evidence="7">
    <location>
        <begin position="1295"/>
        <end position="1318"/>
    </location>
</feature>
<feature type="compositionally biased region" description="Polar residues" evidence="7">
    <location>
        <begin position="1944"/>
        <end position="1959"/>
    </location>
</feature>
<dbReference type="Pfam" id="PF07679">
    <property type="entry name" value="I-set"/>
    <property type="match status" value="9"/>
</dbReference>
<dbReference type="OrthoDB" id="6351407at2759"/>
<dbReference type="Gene3D" id="2.60.40.10">
    <property type="entry name" value="Immunoglobulins"/>
    <property type="match status" value="9"/>
</dbReference>
<feature type="compositionally biased region" description="Basic and acidic residues" evidence="7">
    <location>
        <begin position="1173"/>
        <end position="1185"/>
    </location>
</feature>
<evidence type="ECO:0000313" key="10">
    <source>
        <dbReference type="Proteomes" id="UP000678499"/>
    </source>
</evidence>
<gene>
    <name evidence="9" type="ORF">NMOB1V02_LOCUS36</name>
</gene>
<accession>A0A7R9BCY7</accession>